<name>A0A835F6D4_9POAL</name>
<evidence type="ECO:0000313" key="1">
    <source>
        <dbReference type="EMBL" id="KAF8729067.1"/>
    </source>
</evidence>
<protein>
    <recommendedName>
        <fullName evidence="3">Mitotic checkpoint protein BUB3</fullName>
    </recommendedName>
</protein>
<dbReference type="InterPro" id="IPR015943">
    <property type="entry name" value="WD40/YVTN_repeat-like_dom_sf"/>
</dbReference>
<reference evidence="1" key="1">
    <citation type="submission" date="2020-07" db="EMBL/GenBank/DDBJ databases">
        <title>Genome sequence and genetic diversity analysis of an under-domesticated orphan crop, white fonio (Digitaria exilis).</title>
        <authorList>
            <person name="Bennetzen J.L."/>
            <person name="Chen S."/>
            <person name="Ma X."/>
            <person name="Wang X."/>
            <person name="Yssel A.E.J."/>
            <person name="Chaluvadi S.R."/>
            <person name="Johnson M."/>
            <person name="Gangashetty P."/>
            <person name="Hamidou F."/>
            <person name="Sanogo M.D."/>
            <person name="Zwaenepoel A."/>
            <person name="Wallace J."/>
            <person name="Van De Peer Y."/>
            <person name="Van Deynze A."/>
        </authorList>
    </citation>
    <scope>NUCLEOTIDE SEQUENCE</scope>
    <source>
        <tissue evidence="1">Leaves</tissue>
    </source>
</reference>
<dbReference type="OrthoDB" id="10585931at2759"/>
<accession>A0A835F6D4</accession>
<keyword evidence="2" id="KW-1185">Reference proteome</keyword>
<comment type="caution">
    <text evidence="1">The sequence shown here is derived from an EMBL/GenBank/DDBJ whole genome shotgun (WGS) entry which is preliminary data.</text>
</comment>
<evidence type="ECO:0008006" key="3">
    <source>
        <dbReference type="Google" id="ProtNLM"/>
    </source>
</evidence>
<proteinExistence type="predicted"/>
<dbReference type="AlphaFoldDB" id="A0A835F6D4"/>
<gene>
    <name evidence="1" type="ORF">HU200_018382</name>
</gene>
<dbReference type="Proteomes" id="UP000636709">
    <property type="component" value="Unassembled WGS sequence"/>
</dbReference>
<evidence type="ECO:0000313" key="2">
    <source>
        <dbReference type="Proteomes" id="UP000636709"/>
    </source>
</evidence>
<dbReference type="Gene3D" id="2.130.10.10">
    <property type="entry name" value="YVTN repeat-like/Quinoprotein amine dehydrogenase"/>
    <property type="match status" value="1"/>
</dbReference>
<dbReference type="EMBL" id="JACEFO010001626">
    <property type="protein sequence ID" value="KAF8729067.1"/>
    <property type="molecule type" value="Genomic_DNA"/>
</dbReference>
<sequence length="128" mass="14444">MEFFDLSEAAQSKKYGTFATGGCDGFVNVWDGINKKRLYQVNQVIVTTLGCCCLKSELIPVFMTSLLVTAVLKVCIKHCCSFIQHEPDAIFIRTVNEVEVNQSLRHWLLPSNSNQLLTVSVRWLDELS</sequence>
<organism evidence="1 2">
    <name type="scientific">Digitaria exilis</name>
    <dbReference type="NCBI Taxonomy" id="1010633"/>
    <lineage>
        <taxon>Eukaryota</taxon>
        <taxon>Viridiplantae</taxon>
        <taxon>Streptophyta</taxon>
        <taxon>Embryophyta</taxon>
        <taxon>Tracheophyta</taxon>
        <taxon>Spermatophyta</taxon>
        <taxon>Magnoliopsida</taxon>
        <taxon>Liliopsida</taxon>
        <taxon>Poales</taxon>
        <taxon>Poaceae</taxon>
        <taxon>PACMAD clade</taxon>
        <taxon>Panicoideae</taxon>
        <taxon>Panicodae</taxon>
        <taxon>Paniceae</taxon>
        <taxon>Anthephorinae</taxon>
        <taxon>Digitaria</taxon>
    </lineage>
</organism>